<evidence type="ECO:0000313" key="3">
    <source>
        <dbReference type="EMBL" id="MDR6335570.1"/>
    </source>
</evidence>
<dbReference type="Proteomes" id="UP001144397">
    <property type="component" value="Unassembled WGS sequence"/>
</dbReference>
<dbReference type="RefSeq" id="WP_281809477.1">
    <property type="nucleotide sequence ID" value="NZ_BSDO01000008.1"/>
</dbReference>
<dbReference type="EMBL" id="BSDO01000008">
    <property type="protein sequence ID" value="GLI24755.1"/>
    <property type="molecule type" value="Genomic_DNA"/>
</dbReference>
<evidence type="ECO:0000313" key="5">
    <source>
        <dbReference type="Proteomes" id="UP001245370"/>
    </source>
</evidence>
<organism evidence="2 4">
    <name type="scientific">Xanthobacter flavus</name>
    <dbReference type="NCBI Taxonomy" id="281"/>
    <lineage>
        <taxon>Bacteria</taxon>
        <taxon>Pseudomonadati</taxon>
        <taxon>Pseudomonadota</taxon>
        <taxon>Alphaproteobacteria</taxon>
        <taxon>Hyphomicrobiales</taxon>
        <taxon>Xanthobacteraceae</taxon>
        <taxon>Xanthobacter</taxon>
    </lineage>
</organism>
<dbReference type="InterPro" id="IPR029039">
    <property type="entry name" value="Flavoprotein-like_sf"/>
</dbReference>
<protein>
    <submittedName>
        <fullName evidence="3">FMN-dependent NADH-azoreductase</fullName>
    </submittedName>
</protein>
<dbReference type="Pfam" id="PF02525">
    <property type="entry name" value="Flavodoxin_2"/>
    <property type="match status" value="1"/>
</dbReference>
<gene>
    <name evidence="3" type="ORF">GGQ86_004066</name>
    <name evidence="2" type="ORF">XFLAVUS301_44290</name>
</gene>
<dbReference type="GeneID" id="95765202"/>
<sequence>MIVVSSRGGIFTSGSPYAAFDHQEGHLTAFFSFLGVKDVHFVRAEGLALGEEMQKRALEAAQAQIQTLAA</sequence>
<dbReference type="InterPro" id="IPR003680">
    <property type="entry name" value="Flavodoxin_fold"/>
</dbReference>
<accession>A0A9W6CS61</accession>
<evidence type="ECO:0000313" key="4">
    <source>
        <dbReference type="Proteomes" id="UP001144397"/>
    </source>
</evidence>
<evidence type="ECO:0000313" key="2">
    <source>
        <dbReference type="EMBL" id="GLI24755.1"/>
    </source>
</evidence>
<name>A0A9W6CS61_XANFL</name>
<reference evidence="3 5" key="2">
    <citation type="submission" date="2023-07" db="EMBL/GenBank/DDBJ databases">
        <title>Genomic Encyclopedia of Type Strains, Phase IV (KMG-IV): sequencing the most valuable type-strain genomes for metagenomic binning, comparative biology and taxonomic classification.</title>
        <authorList>
            <person name="Goeker M."/>
        </authorList>
    </citation>
    <scope>NUCLEOTIDE SEQUENCE [LARGE SCALE GENOMIC DNA]</scope>
    <source>
        <strain evidence="3 5">DSM 338</strain>
    </source>
</reference>
<dbReference type="Gene3D" id="3.40.50.360">
    <property type="match status" value="1"/>
</dbReference>
<evidence type="ECO:0000259" key="1">
    <source>
        <dbReference type="Pfam" id="PF02525"/>
    </source>
</evidence>
<comment type="caution">
    <text evidence="2">The sequence shown here is derived from an EMBL/GenBank/DDBJ whole genome shotgun (WGS) entry which is preliminary data.</text>
</comment>
<dbReference type="InterPro" id="IPR050104">
    <property type="entry name" value="FMN-dep_NADH:Q_OxRdtase_AzoR1"/>
</dbReference>
<reference evidence="2" key="1">
    <citation type="submission" date="2022-12" db="EMBL/GenBank/DDBJ databases">
        <title>Reference genome sequencing for broad-spectrum identification of bacterial and archaeal isolates by mass spectrometry.</title>
        <authorList>
            <person name="Sekiguchi Y."/>
            <person name="Tourlousse D.M."/>
        </authorList>
    </citation>
    <scope>NUCLEOTIDE SEQUENCE</scope>
    <source>
        <strain evidence="2">301</strain>
    </source>
</reference>
<keyword evidence="5" id="KW-1185">Reference proteome</keyword>
<dbReference type="SUPFAM" id="SSF52218">
    <property type="entry name" value="Flavoproteins"/>
    <property type="match status" value="1"/>
</dbReference>
<dbReference type="EMBL" id="JAVDPY010000008">
    <property type="protein sequence ID" value="MDR6335570.1"/>
    <property type="molecule type" value="Genomic_DNA"/>
</dbReference>
<dbReference type="Proteomes" id="UP001245370">
    <property type="component" value="Unassembled WGS sequence"/>
</dbReference>
<dbReference type="PANTHER" id="PTHR43741:SF4">
    <property type="entry name" value="FMN-DEPENDENT NADH:QUINONE OXIDOREDUCTASE"/>
    <property type="match status" value="1"/>
</dbReference>
<proteinExistence type="predicted"/>
<feature type="domain" description="Flavodoxin-like fold" evidence="1">
    <location>
        <begin position="2"/>
        <end position="67"/>
    </location>
</feature>
<dbReference type="PANTHER" id="PTHR43741">
    <property type="entry name" value="FMN-DEPENDENT NADH-AZOREDUCTASE 1"/>
    <property type="match status" value="1"/>
</dbReference>
<dbReference type="AlphaFoldDB" id="A0A9W6CS61"/>